<name>A0ABT4GWZ0_PAEAL</name>
<dbReference type="RefSeq" id="WP_163974768.1">
    <property type="nucleotide sequence ID" value="NZ_JAMDLX010000050.1"/>
</dbReference>
<gene>
    <name evidence="1" type="ORF">M5X12_11525</name>
</gene>
<evidence type="ECO:0000313" key="2">
    <source>
        <dbReference type="Proteomes" id="UP001527181"/>
    </source>
</evidence>
<evidence type="ECO:0000313" key="1">
    <source>
        <dbReference type="EMBL" id="MCY9761204.1"/>
    </source>
</evidence>
<comment type="caution">
    <text evidence="1">The sequence shown here is derived from an EMBL/GenBank/DDBJ whole genome shotgun (WGS) entry which is preliminary data.</text>
</comment>
<keyword evidence="2" id="KW-1185">Reference proteome</keyword>
<protein>
    <submittedName>
        <fullName evidence="1">Uncharacterized protein</fullName>
    </submittedName>
</protein>
<proteinExistence type="predicted"/>
<accession>A0ABT4GWZ0</accession>
<dbReference type="Proteomes" id="UP001527181">
    <property type="component" value="Unassembled WGS sequence"/>
</dbReference>
<reference evidence="1 2" key="1">
    <citation type="submission" date="2022-05" db="EMBL/GenBank/DDBJ databases">
        <title>Genome Sequencing of Bee-Associated Microbes.</title>
        <authorList>
            <person name="Dunlap C."/>
        </authorList>
    </citation>
    <scope>NUCLEOTIDE SEQUENCE [LARGE SCALE GENOMIC DNA]</scope>
    <source>
        <strain evidence="1 2">NRRL B-04010</strain>
    </source>
</reference>
<dbReference type="EMBL" id="JAMDNP010000021">
    <property type="protein sequence ID" value="MCY9761204.1"/>
    <property type="molecule type" value="Genomic_DNA"/>
</dbReference>
<sequence>MLREQLIAEAMQAAESAKHNLRVIRENPEKINSGKMENAEAYLNMMINFAEEEMKNARQAGRTSLRTWLKCLVLSIVTSEKQKRKEGAA</sequence>
<organism evidence="1 2">
    <name type="scientific">Paenibacillus alvei</name>
    <name type="common">Bacillus alvei</name>
    <dbReference type="NCBI Taxonomy" id="44250"/>
    <lineage>
        <taxon>Bacteria</taxon>
        <taxon>Bacillati</taxon>
        <taxon>Bacillota</taxon>
        <taxon>Bacilli</taxon>
        <taxon>Bacillales</taxon>
        <taxon>Paenibacillaceae</taxon>
        <taxon>Paenibacillus</taxon>
    </lineage>
</organism>